<comment type="caution">
    <text evidence="1">The sequence shown here is derived from an EMBL/GenBank/DDBJ whole genome shotgun (WGS) entry which is preliminary data.</text>
</comment>
<dbReference type="InterPro" id="IPR029039">
    <property type="entry name" value="Flavoprotein-like_sf"/>
</dbReference>
<dbReference type="PANTHER" id="PTHR37297:SF1">
    <property type="entry name" value="PROTEIN NRDI"/>
    <property type="match status" value="1"/>
</dbReference>
<evidence type="ECO:0000313" key="2">
    <source>
        <dbReference type="Proteomes" id="UP000078336"/>
    </source>
</evidence>
<organism evidence="1 2">
    <name type="scientific">Anoxybacillus flavithermus</name>
    <dbReference type="NCBI Taxonomy" id="33934"/>
    <lineage>
        <taxon>Bacteria</taxon>
        <taxon>Bacillati</taxon>
        <taxon>Bacillota</taxon>
        <taxon>Bacilli</taxon>
        <taxon>Bacillales</taxon>
        <taxon>Anoxybacillaceae</taxon>
        <taxon>Anoxybacillus</taxon>
    </lineage>
</organism>
<dbReference type="SUPFAM" id="SSF52218">
    <property type="entry name" value="Flavoproteins"/>
    <property type="match status" value="1"/>
</dbReference>
<dbReference type="InterPro" id="IPR004465">
    <property type="entry name" value="RNR_NrdI"/>
</dbReference>
<dbReference type="Proteomes" id="UP000078336">
    <property type="component" value="Unassembled WGS sequence"/>
</dbReference>
<evidence type="ECO:0000313" key="1">
    <source>
        <dbReference type="EMBL" id="OAO78566.1"/>
    </source>
</evidence>
<dbReference type="NCBIfam" id="TIGR00333">
    <property type="entry name" value="nrdI"/>
    <property type="match status" value="1"/>
</dbReference>
<dbReference type="Pfam" id="PF07972">
    <property type="entry name" value="Flavodoxin_NdrI"/>
    <property type="match status" value="1"/>
</dbReference>
<dbReference type="PIRSF" id="PIRSF005087">
    <property type="entry name" value="NrdI"/>
    <property type="match status" value="1"/>
</dbReference>
<proteinExistence type="predicted"/>
<dbReference type="PANTHER" id="PTHR37297">
    <property type="entry name" value="PROTEIN NRDI"/>
    <property type="match status" value="1"/>
</dbReference>
<sequence length="128" mass="14538">MNNIIIAYDSKTGNVQRFINKVKNELDIETVKIHEDSIIQKPFILVTYTTGFGQVPKTTKGFLMKNHQYMIAVASSGNMNWGMKFAVAADEISKKYSVPIILKFELSGTQKDVQRFIEEVRNIDNTCS</sequence>
<dbReference type="Gene3D" id="3.40.50.360">
    <property type="match status" value="1"/>
</dbReference>
<gene>
    <name evidence="1" type="ORF">TAF16_1833</name>
</gene>
<dbReference type="AlphaFoldDB" id="A0A178TAJ4"/>
<dbReference type="GO" id="GO:0010181">
    <property type="term" value="F:FMN binding"/>
    <property type="evidence" value="ECO:0007669"/>
    <property type="project" value="InterPro"/>
</dbReference>
<reference evidence="1 2" key="1">
    <citation type="submission" date="2016-03" db="EMBL/GenBank/DDBJ databases">
        <title>Spore heat resistance.</title>
        <authorList>
            <person name="Boekhorst J."/>
            <person name="Berendsen E.M."/>
            <person name="Wells-Bennik M.H."/>
            <person name="Kuipers O.P."/>
        </authorList>
    </citation>
    <scope>NUCLEOTIDE SEQUENCE [LARGE SCALE GENOMIC DNA]</scope>
    <source>
        <strain evidence="1 2">AF16</strain>
    </source>
</reference>
<name>A0A178TAJ4_9BACL</name>
<keyword evidence="2" id="KW-1185">Reference proteome</keyword>
<accession>A0A178TAJ4</accession>
<dbReference type="EMBL" id="LUCQ01000105">
    <property type="protein sequence ID" value="OAO78566.1"/>
    <property type="molecule type" value="Genomic_DNA"/>
</dbReference>
<dbReference type="PATRIC" id="fig|33934.7.peg.893"/>
<protein>
    <submittedName>
        <fullName evidence="1">Ribonucleotide reduction protein NrdI</fullName>
    </submittedName>
</protein>